<sequence length="62" mass="6601">MDLEATAIARKTVKSANAAATAANAAAAEAEKAVKDIYHDKNFLLSVNSDKSLSLTYKETEE</sequence>
<dbReference type="Proteomes" id="UP000027600">
    <property type="component" value="Chromosome I"/>
</dbReference>
<organism evidence="1 2">
    <name type="scientific">Ruminococcus bicirculans</name>
    <name type="common">ex Wegman et al. 2014</name>
    <dbReference type="NCBI Taxonomy" id="1160721"/>
    <lineage>
        <taxon>Bacteria</taxon>
        <taxon>Bacillati</taxon>
        <taxon>Bacillota</taxon>
        <taxon>Clostridia</taxon>
        <taxon>Eubacteriales</taxon>
        <taxon>Oscillospiraceae</taxon>
        <taxon>Ruminococcus</taxon>
    </lineage>
</organism>
<dbReference type="EMBL" id="HF545616">
    <property type="protein sequence ID" value="CCO05272.1"/>
    <property type="molecule type" value="Genomic_DNA"/>
</dbReference>
<reference evidence="1 2" key="1">
    <citation type="journal article" date="2014" name="Int. J. Syst. Evol. Microbiol.">
        <title>Complete genome of a new Firmicutes species belonging to the dominant human colonic microbiota ('Ruminococcus bicirculans') reveals two chromosomes and a selective capacity to utilize plant glucans.</title>
        <authorList>
            <consortium name="NISC Comparative Sequencing Program"/>
            <person name="Wegmann U."/>
            <person name="Louis P."/>
            <person name="Goesmann A."/>
            <person name="Henrissat B."/>
            <person name="Duncan S.H."/>
            <person name="Flint H.J."/>
        </authorList>
    </citation>
    <scope>NUCLEOTIDE SEQUENCE [LARGE SCALE GENOMIC DNA]</scope>
    <source>
        <strain evidence="1 2">80/3</strain>
    </source>
</reference>
<evidence type="ECO:0000313" key="2">
    <source>
        <dbReference type="Proteomes" id="UP000027600"/>
    </source>
</evidence>
<evidence type="ECO:0000313" key="1">
    <source>
        <dbReference type="EMBL" id="CCO05272.1"/>
    </source>
</evidence>
<dbReference type="RefSeq" id="WP_038672190.1">
    <property type="nucleotide sequence ID" value="NZ_HF545616.1"/>
</dbReference>
<protein>
    <submittedName>
        <fullName evidence="1">Uncharacterized protein</fullName>
    </submittedName>
</protein>
<name>A0ABP1WKW6_9FIRM</name>
<keyword evidence="2" id="KW-1185">Reference proteome</keyword>
<proteinExistence type="predicted"/>
<accession>A0ABP1WKW6</accession>
<gene>
    <name evidence="1" type="ORF">RBI_I01570</name>
</gene>